<organism evidence="3 4">
    <name type="scientific">Reticulomyxa filosa</name>
    <dbReference type="NCBI Taxonomy" id="46433"/>
    <lineage>
        <taxon>Eukaryota</taxon>
        <taxon>Sar</taxon>
        <taxon>Rhizaria</taxon>
        <taxon>Retaria</taxon>
        <taxon>Foraminifera</taxon>
        <taxon>Monothalamids</taxon>
        <taxon>Reticulomyxidae</taxon>
        <taxon>Reticulomyxa</taxon>
    </lineage>
</organism>
<evidence type="ECO:0000256" key="2">
    <source>
        <dbReference type="SAM" id="MobiDB-lite"/>
    </source>
</evidence>
<protein>
    <submittedName>
        <fullName evidence="3">Viral A-type inclusion protein</fullName>
    </submittedName>
</protein>
<evidence type="ECO:0000313" key="4">
    <source>
        <dbReference type="Proteomes" id="UP000023152"/>
    </source>
</evidence>
<keyword evidence="1" id="KW-0175">Coiled coil</keyword>
<gene>
    <name evidence="3" type="ORF">RFI_07769</name>
</gene>
<evidence type="ECO:0000313" key="3">
    <source>
        <dbReference type="EMBL" id="ETO29356.1"/>
    </source>
</evidence>
<keyword evidence="4" id="KW-1185">Reference proteome</keyword>
<dbReference type="EMBL" id="ASPP01006100">
    <property type="protein sequence ID" value="ETO29356.1"/>
    <property type="molecule type" value="Genomic_DNA"/>
</dbReference>
<feature type="region of interest" description="Disordered" evidence="2">
    <location>
        <begin position="1"/>
        <end position="33"/>
    </location>
</feature>
<accession>X6NTQ9</accession>
<dbReference type="Proteomes" id="UP000023152">
    <property type="component" value="Unassembled WGS sequence"/>
</dbReference>
<feature type="compositionally biased region" description="Basic and acidic residues" evidence="2">
    <location>
        <begin position="357"/>
        <end position="366"/>
    </location>
</feature>
<feature type="coiled-coil region" evidence="1">
    <location>
        <begin position="323"/>
        <end position="350"/>
    </location>
</feature>
<comment type="caution">
    <text evidence="3">The sequence shown here is derived from an EMBL/GenBank/DDBJ whole genome shotgun (WGS) entry which is preliminary data.</text>
</comment>
<evidence type="ECO:0000256" key="1">
    <source>
        <dbReference type="SAM" id="Coils"/>
    </source>
</evidence>
<sequence>MITDQNYHIYPKDEASSNDEENEHETEKRGTQVDRVSLKRVQSVYKQFEDSSFMSPLSSLSGPITTNINIKDLIQGKESSEVDEGRKVISTEILDYDKDTCLTDTISNELNMIDFKKSDKKRQETQADKLMQDPAKTKIKDVIKKLNEKINKLYNWHLVEIDLVSKQQIQLNEIRSELDVTKSNINTIAQSTSRSSIGFVQPAFPEVLEPLLNNEEEKDTGVEINAFETSHDESSNDYKPAFVHKTLQKCYEILKRESASLKELEAIATLVRQYECEFESGKQTLPYKSYVASPLQCTTNEKNNISKSTPSERGVHNSNNLQSKTVHKEIEFYNQEIEQLQHDLTCLDQTNEKSCKQNKTANKEASGEDSLQTKGEPVNEKLLNDCKLSLKHLIQITAPENQNIKSKVTEFHVVATKCEMFADIEIPQAVKMEQLKLPLIIRAKIFEYVSDLEQTKNTIYDLIMLVLQDKAPEVVNQKRNDITSNPKLCNTTEYQLCFEQLKREAGKQDKTLPLNDFDIRSSTEEDAIQSTLQIIKQSQNI</sequence>
<name>X6NTQ9_RETFI</name>
<dbReference type="AlphaFoldDB" id="X6NTQ9"/>
<reference evidence="3 4" key="1">
    <citation type="journal article" date="2013" name="Curr. Biol.">
        <title>The Genome of the Foraminiferan Reticulomyxa filosa.</title>
        <authorList>
            <person name="Glockner G."/>
            <person name="Hulsmann N."/>
            <person name="Schleicher M."/>
            <person name="Noegel A.A."/>
            <person name="Eichinger L."/>
            <person name="Gallinger C."/>
            <person name="Pawlowski J."/>
            <person name="Sierra R."/>
            <person name="Euteneuer U."/>
            <person name="Pillet L."/>
            <person name="Moustafa A."/>
            <person name="Platzer M."/>
            <person name="Groth M."/>
            <person name="Szafranski K."/>
            <person name="Schliwa M."/>
        </authorList>
    </citation>
    <scope>NUCLEOTIDE SEQUENCE [LARGE SCALE GENOMIC DNA]</scope>
</reference>
<proteinExistence type="predicted"/>
<feature type="region of interest" description="Disordered" evidence="2">
    <location>
        <begin position="357"/>
        <end position="376"/>
    </location>
</feature>